<protein>
    <submittedName>
        <fullName evidence="3">Uncharacterized protein</fullName>
    </submittedName>
</protein>
<name>A0A5S6R497_TRIMR</name>
<dbReference type="AlphaFoldDB" id="A0A5S6R497"/>
<keyword evidence="2" id="KW-1185">Reference proteome</keyword>
<evidence type="ECO:0000313" key="3">
    <source>
        <dbReference type="WBParaSite" id="TMUE_3000014411.1"/>
    </source>
</evidence>
<dbReference type="WBParaSite" id="TMUE_3000014411.1">
    <property type="protein sequence ID" value="TMUE_3000014411.1"/>
    <property type="gene ID" value="WBGene00290019"/>
</dbReference>
<keyword evidence="1" id="KW-0812">Transmembrane</keyword>
<evidence type="ECO:0000313" key="2">
    <source>
        <dbReference type="Proteomes" id="UP000046395"/>
    </source>
</evidence>
<proteinExistence type="predicted"/>
<feature type="transmembrane region" description="Helical" evidence="1">
    <location>
        <begin position="38"/>
        <end position="59"/>
    </location>
</feature>
<accession>A0A5S6R497</accession>
<organism evidence="2 3">
    <name type="scientific">Trichuris muris</name>
    <name type="common">Mouse whipworm</name>
    <dbReference type="NCBI Taxonomy" id="70415"/>
    <lineage>
        <taxon>Eukaryota</taxon>
        <taxon>Metazoa</taxon>
        <taxon>Ecdysozoa</taxon>
        <taxon>Nematoda</taxon>
        <taxon>Enoplea</taxon>
        <taxon>Dorylaimia</taxon>
        <taxon>Trichinellida</taxon>
        <taxon>Trichuridae</taxon>
        <taxon>Trichuris</taxon>
    </lineage>
</organism>
<keyword evidence="1" id="KW-0472">Membrane</keyword>
<sequence>MTENAIYCRKCGAYLSGKGGRIMPRCHRRPERNVLHPFRIIGMKALCLFLVLCIFVAAMHEANSLPGALGYNRGIDRMTRQRERAAFRAGKRVGMSIARRRRGRPFLRIG</sequence>
<evidence type="ECO:0000256" key="1">
    <source>
        <dbReference type="SAM" id="Phobius"/>
    </source>
</evidence>
<reference evidence="3" key="1">
    <citation type="submission" date="2019-12" db="UniProtKB">
        <authorList>
            <consortium name="WormBaseParasite"/>
        </authorList>
    </citation>
    <scope>IDENTIFICATION</scope>
</reference>
<keyword evidence="1" id="KW-1133">Transmembrane helix</keyword>
<dbReference type="Proteomes" id="UP000046395">
    <property type="component" value="Unassembled WGS sequence"/>
</dbReference>